<dbReference type="OrthoDB" id="6253837at2759"/>
<dbReference type="PANTHER" id="PTHR13151:SF2">
    <property type="entry name" value="COREPRESSOR INTERACTING WITH RBPJ 1"/>
    <property type="match status" value="1"/>
</dbReference>
<dbReference type="SUPFAM" id="SSF57756">
    <property type="entry name" value="Retrovirus zinc finger-like domains"/>
    <property type="match status" value="1"/>
</dbReference>
<dbReference type="InterPro" id="IPR036875">
    <property type="entry name" value="Znf_CCHC_sf"/>
</dbReference>
<sequence>MVSTESKEKLSLNFMYDAPPGLRREQKEDCDKAEPRFEWQRKYQAPRESWAKGNDDIRDQPFGIQVRNVKCLKCGKWGHINTDRECPRYAETQGVREKKEVTQDPIELMLMMQEEQKLRLKQSAIGKDVFRSD</sequence>
<dbReference type="Proteomes" id="UP000192247">
    <property type="component" value="Unassembled WGS sequence"/>
</dbReference>
<keyword evidence="2" id="KW-1185">Reference proteome</keyword>
<comment type="caution">
    <text evidence="1">The sequence shown here is derived from an EMBL/GenBank/DDBJ whole genome shotgun (WGS) entry which is preliminary data.</text>
</comment>
<gene>
    <name evidence="1" type="ORF">BIW11_03354</name>
</gene>
<dbReference type="AlphaFoldDB" id="A0A1V9XN26"/>
<dbReference type="GO" id="GO:0003714">
    <property type="term" value="F:transcription corepressor activity"/>
    <property type="evidence" value="ECO:0007669"/>
    <property type="project" value="InterPro"/>
</dbReference>
<name>A0A1V9XN26_9ACAR</name>
<dbReference type="InterPro" id="IPR040014">
    <property type="entry name" value="CIR1"/>
</dbReference>
<dbReference type="GO" id="GO:0005634">
    <property type="term" value="C:nucleus"/>
    <property type="evidence" value="ECO:0007669"/>
    <property type="project" value="TreeGrafter"/>
</dbReference>
<proteinExistence type="predicted"/>
<protein>
    <submittedName>
        <fullName evidence="1">Corepressor interacting with RBPJ 1-like</fullName>
    </submittedName>
</protein>
<reference evidence="1 2" key="1">
    <citation type="journal article" date="2017" name="Gigascience">
        <title>Draft genome of the honey bee ectoparasitic mite, Tropilaelaps mercedesae, is shaped by the parasitic life history.</title>
        <authorList>
            <person name="Dong X."/>
            <person name="Armstrong S.D."/>
            <person name="Xia D."/>
            <person name="Makepeace B.L."/>
            <person name="Darby A.C."/>
            <person name="Kadowaki T."/>
        </authorList>
    </citation>
    <scope>NUCLEOTIDE SEQUENCE [LARGE SCALE GENOMIC DNA]</scope>
    <source>
        <strain evidence="1">Wuxi-XJTLU</strain>
    </source>
</reference>
<evidence type="ECO:0000313" key="2">
    <source>
        <dbReference type="Proteomes" id="UP000192247"/>
    </source>
</evidence>
<evidence type="ECO:0000313" key="1">
    <source>
        <dbReference type="EMBL" id="OQR74823.1"/>
    </source>
</evidence>
<dbReference type="PANTHER" id="PTHR13151">
    <property type="entry name" value="CBF1 INTERACTING COREPRESSOR CIR"/>
    <property type="match status" value="1"/>
</dbReference>
<dbReference type="STRING" id="418985.A0A1V9XN26"/>
<organism evidence="1 2">
    <name type="scientific">Tropilaelaps mercedesae</name>
    <dbReference type="NCBI Taxonomy" id="418985"/>
    <lineage>
        <taxon>Eukaryota</taxon>
        <taxon>Metazoa</taxon>
        <taxon>Ecdysozoa</taxon>
        <taxon>Arthropoda</taxon>
        <taxon>Chelicerata</taxon>
        <taxon>Arachnida</taxon>
        <taxon>Acari</taxon>
        <taxon>Parasitiformes</taxon>
        <taxon>Mesostigmata</taxon>
        <taxon>Gamasina</taxon>
        <taxon>Dermanyssoidea</taxon>
        <taxon>Laelapidae</taxon>
        <taxon>Tropilaelaps</taxon>
    </lineage>
</organism>
<dbReference type="InParanoid" id="A0A1V9XN26"/>
<dbReference type="EMBL" id="MNPL01007311">
    <property type="protein sequence ID" value="OQR74823.1"/>
    <property type="molecule type" value="Genomic_DNA"/>
</dbReference>
<dbReference type="GO" id="GO:0008270">
    <property type="term" value="F:zinc ion binding"/>
    <property type="evidence" value="ECO:0007669"/>
    <property type="project" value="InterPro"/>
</dbReference>
<accession>A0A1V9XN26</accession>
<dbReference type="GO" id="GO:0003676">
    <property type="term" value="F:nucleic acid binding"/>
    <property type="evidence" value="ECO:0007669"/>
    <property type="project" value="InterPro"/>
</dbReference>